<evidence type="ECO:0000256" key="3">
    <source>
        <dbReference type="ARBA" id="ARBA00019619"/>
    </source>
</evidence>
<evidence type="ECO:0000256" key="2">
    <source>
        <dbReference type="ARBA" id="ARBA00007813"/>
    </source>
</evidence>
<proteinExistence type="inferred from homology"/>
<gene>
    <name evidence="12" type="primary">RGR1</name>
    <name evidence="12" type="ORF">MJAP1_002565</name>
</gene>
<evidence type="ECO:0000256" key="1">
    <source>
        <dbReference type="ARBA" id="ARBA00004123"/>
    </source>
</evidence>
<name>A0AAF0JAV4_9BASI</name>
<dbReference type="EMBL" id="CP119961">
    <property type="protein sequence ID" value="WFD39585.1"/>
    <property type="molecule type" value="Genomic_DNA"/>
</dbReference>
<dbReference type="GeneID" id="85226216"/>
<keyword evidence="10" id="KW-0812">Transmembrane</keyword>
<dbReference type="GO" id="GO:0070847">
    <property type="term" value="C:core mediator complex"/>
    <property type="evidence" value="ECO:0007669"/>
    <property type="project" value="TreeGrafter"/>
</dbReference>
<dbReference type="PANTHER" id="PTHR12809">
    <property type="entry name" value="MEDIATOR COMPLEX SUBUNIT"/>
    <property type="match status" value="1"/>
</dbReference>
<keyword evidence="6 9" id="KW-0804">Transcription</keyword>
<keyword evidence="4 9" id="KW-0805">Transcription regulation</keyword>
<comment type="subcellular location">
    <subcellularLocation>
        <location evidence="1 9">Nucleus</location>
    </subcellularLocation>
</comment>
<comment type="function">
    <text evidence="9">Component of the Mediator complex, a coactivator involved in the regulated transcription of nearly all RNA polymerase II-dependent genes. Mediator functions as a bridge to convey information from gene-specific regulatory proteins to the basal RNA polymerase II transcription machinery. Mediator is recruited to promoters by direct interactions with regulatory proteins and serves as a scaffold for the assembly of a functional preinitiation complex with RNA polymerase II and the general transcription factors.</text>
</comment>
<evidence type="ECO:0000256" key="9">
    <source>
        <dbReference type="RuleBase" id="RU365082"/>
    </source>
</evidence>
<dbReference type="GO" id="GO:0006357">
    <property type="term" value="P:regulation of transcription by RNA polymerase II"/>
    <property type="evidence" value="ECO:0007669"/>
    <property type="project" value="InterPro"/>
</dbReference>
<evidence type="ECO:0000256" key="6">
    <source>
        <dbReference type="ARBA" id="ARBA00023163"/>
    </source>
</evidence>
<evidence type="ECO:0000256" key="7">
    <source>
        <dbReference type="ARBA" id="ARBA00023242"/>
    </source>
</evidence>
<keyword evidence="5 9" id="KW-0010">Activator</keyword>
<keyword evidence="7 9" id="KW-0539">Nucleus</keyword>
<sequence length="634" mass="70374">MTDAVHGETLVGVPEEELLQELPLEQSDLLPLNALVERVSNNAYQTLQSLSDTLPSLSNDAKKAKVFATAMDLRKQFIKLLVLVRWSKDVELLNKTRNIIALLVDQQWAHEDVFSGLTQVRKILPNARICDADLVTAIDVIRTGTYQRLPASIRDSTVPRVPMSNPQVLDVLRALDQVLTVRLTCSEVVPRDLRLQRIADGKAYFEAPGLYDACLTTSGPNDDDRWWLLDFHFTDSATDGDEDLSALLTAPYLDNVFASAEAILAPKDELEEEPAFIRLHSFLEQQALQRQLHILNYQLQRVARLHWGGNVRFGLDLTSHTMTVQYWVVHSASPSAQERTKSLHKGILQGRLKLRLYTEPLTGSKKVLSELLSGSKADQGKSAIVVDWDVDEAIRKATSDLPELALDQLDIEALILAAIDRHSLALMKLFQQDIVAHPGLGRIGIKSLDPNQGTGDELKLSLSETQNSALQRMADQITANTAVLVETLLNFRLQSLAKELELQASWLGLAHLSTIALRPGELDKIGLPNGYPLLYLPLGILPTYYMFIYFIPGQPIAMALVSVMAVVEAGKSMQVISSVKWIDRAQLTSITISGQTLLNAPSKTWLDTSTPRYDLTSEELQLAYNYCIATVAFG</sequence>
<keyword evidence="10" id="KW-0472">Membrane</keyword>
<keyword evidence="13" id="KW-1185">Reference proteome</keyword>
<dbReference type="PANTHER" id="PTHR12809:SF2">
    <property type="entry name" value="MEDIATOR OF RNA POLYMERASE II TRANSCRIPTION SUBUNIT 14"/>
    <property type="match status" value="1"/>
</dbReference>
<dbReference type="GO" id="GO:0016592">
    <property type="term" value="C:mediator complex"/>
    <property type="evidence" value="ECO:0007669"/>
    <property type="project" value="UniProtKB-UniRule"/>
</dbReference>
<evidence type="ECO:0000256" key="10">
    <source>
        <dbReference type="SAM" id="Phobius"/>
    </source>
</evidence>
<feature type="transmembrane region" description="Helical" evidence="10">
    <location>
        <begin position="544"/>
        <end position="567"/>
    </location>
</feature>
<dbReference type="InterPro" id="IPR055122">
    <property type="entry name" value="Med14_N"/>
</dbReference>
<comment type="similarity">
    <text evidence="2 9">Belongs to the Mediator complex subunit 14 family.</text>
</comment>
<dbReference type="GO" id="GO:0003712">
    <property type="term" value="F:transcription coregulator activity"/>
    <property type="evidence" value="ECO:0007669"/>
    <property type="project" value="UniProtKB-UniRule"/>
</dbReference>
<evidence type="ECO:0000259" key="11">
    <source>
        <dbReference type="Pfam" id="PF08638"/>
    </source>
</evidence>
<evidence type="ECO:0000256" key="4">
    <source>
        <dbReference type="ARBA" id="ARBA00023015"/>
    </source>
</evidence>
<dbReference type="Proteomes" id="UP001217754">
    <property type="component" value="Chromosome 4"/>
</dbReference>
<dbReference type="AlphaFoldDB" id="A0AAF0JAV4"/>
<evidence type="ECO:0000256" key="5">
    <source>
        <dbReference type="ARBA" id="ARBA00023159"/>
    </source>
</evidence>
<dbReference type="InterPro" id="IPR013947">
    <property type="entry name" value="Mediator_Med14"/>
</dbReference>
<accession>A0AAF0JAV4</accession>
<comment type="subunit">
    <text evidence="9">Component of the Mediator complex.</text>
</comment>
<feature type="domain" description="Mediator complex subunit MED14 N-terminal" evidence="11">
    <location>
        <begin position="30"/>
        <end position="218"/>
    </location>
</feature>
<reference evidence="12" key="1">
    <citation type="submission" date="2023-03" db="EMBL/GenBank/DDBJ databases">
        <title>Mating type loci evolution in Malassezia.</title>
        <authorList>
            <person name="Coelho M.A."/>
        </authorList>
    </citation>
    <scope>NUCLEOTIDE SEQUENCE</scope>
    <source>
        <strain evidence="12">CBS 9431</strain>
    </source>
</reference>
<evidence type="ECO:0000313" key="12">
    <source>
        <dbReference type="EMBL" id="WFD39585.1"/>
    </source>
</evidence>
<keyword evidence="10" id="KW-1133">Transmembrane helix</keyword>
<protein>
    <recommendedName>
        <fullName evidence="3 9">Mediator of RNA polymerase II transcription subunit 14</fullName>
    </recommendedName>
    <alternativeName>
        <fullName evidence="8 9">Mediator complex subunit 14</fullName>
    </alternativeName>
</protein>
<dbReference type="Pfam" id="PF08638">
    <property type="entry name" value="Med14"/>
    <property type="match status" value="1"/>
</dbReference>
<dbReference type="RefSeq" id="XP_060122482.1">
    <property type="nucleotide sequence ID" value="XM_060266499.1"/>
</dbReference>
<evidence type="ECO:0000256" key="8">
    <source>
        <dbReference type="ARBA" id="ARBA00032007"/>
    </source>
</evidence>
<evidence type="ECO:0000313" key="13">
    <source>
        <dbReference type="Proteomes" id="UP001217754"/>
    </source>
</evidence>
<organism evidence="12 13">
    <name type="scientific">Malassezia japonica</name>
    <dbReference type="NCBI Taxonomy" id="223818"/>
    <lineage>
        <taxon>Eukaryota</taxon>
        <taxon>Fungi</taxon>
        <taxon>Dikarya</taxon>
        <taxon>Basidiomycota</taxon>
        <taxon>Ustilaginomycotina</taxon>
        <taxon>Malasseziomycetes</taxon>
        <taxon>Malasseziales</taxon>
        <taxon>Malasseziaceae</taxon>
        <taxon>Malassezia</taxon>
    </lineage>
</organism>